<dbReference type="RefSeq" id="WP_170942199.1">
    <property type="nucleotide sequence ID" value="NZ_LSTO01000001.1"/>
</dbReference>
<dbReference type="InterPro" id="IPR001387">
    <property type="entry name" value="Cro/C1-type_HTH"/>
</dbReference>
<sequence length="129" mass="14376">MAKAKRASKSTAQRIGKRIRQFRAALGLTQAQLAEQLEMDDMTISRFETGLRAPSLDQLERLSAIFNVSISHFVDENDESSLVHGRELESMLKSLTKEQQGFVIDFVRAYVAVHGNNPGSGQRKLGKSK</sequence>
<dbReference type="InterPro" id="IPR050807">
    <property type="entry name" value="TransReg_Diox_bact_type"/>
</dbReference>
<evidence type="ECO:0000259" key="2">
    <source>
        <dbReference type="PROSITE" id="PS50943"/>
    </source>
</evidence>
<dbReference type="Proteomes" id="UP000197535">
    <property type="component" value="Unassembled WGS sequence"/>
</dbReference>
<dbReference type="InterPro" id="IPR010982">
    <property type="entry name" value="Lambda_DNA-bd_dom_sf"/>
</dbReference>
<dbReference type="PROSITE" id="PS50943">
    <property type="entry name" value="HTH_CROC1"/>
    <property type="match status" value="1"/>
</dbReference>
<keyword evidence="1" id="KW-0238">DNA-binding</keyword>
<accession>A0A254TGS2</accession>
<dbReference type="PANTHER" id="PTHR46797:SF1">
    <property type="entry name" value="METHYLPHOSPHONATE SYNTHASE"/>
    <property type="match status" value="1"/>
</dbReference>
<dbReference type="GO" id="GO:0003677">
    <property type="term" value="F:DNA binding"/>
    <property type="evidence" value="ECO:0007669"/>
    <property type="project" value="UniProtKB-KW"/>
</dbReference>
<reference evidence="3 4" key="1">
    <citation type="submission" date="2016-02" db="EMBL/GenBank/DDBJ databases">
        <authorList>
            <person name="Wen L."/>
            <person name="He K."/>
            <person name="Yang H."/>
        </authorList>
    </citation>
    <scope>NUCLEOTIDE SEQUENCE [LARGE SCALE GENOMIC DNA]</scope>
    <source>
        <strain evidence="3 4">TSA40</strain>
    </source>
</reference>
<dbReference type="SMART" id="SM00530">
    <property type="entry name" value="HTH_XRE"/>
    <property type="match status" value="1"/>
</dbReference>
<dbReference type="CDD" id="cd00093">
    <property type="entry name" value="HTH_XRE"/>
    <property type="match status" value="1"/>
</dbReference>
<dbReference type="EMBL" id="LSTO01000001">
    <property type="protein sequence ID" value="OWW21859.1"/>
    <property type="molecule type" value="Genomic_DNA"/>
</dbReference>
<name>A0A254TGS2_9BURK</name>
<dbReference type="PANTHER" id="PTHR46797">
    <property type="entry name" value="HTH-TYPE TRANSCRIPTIONAL REGULATOR"/>
    <property type="match status" value="1"/>
</dbReference>
<comment type="caution">
    <text evidence="3">The sequence shown here is derived from an EMBL/GenBank/DDBJ whole genome shotgun (WGS) entry which is preliminary data.</text>
</comment>
<dbReference type="AlphaFoldDB" id="A0A254TGS2"/>
<dbReference type="Pfam" id="PF01381">
    <property type="entry name" value="HTH_3"/>
    <property type="match status" value="1"/>
</dbReference>
<dbReference type="Gene3D" id="1.10.260.40">
    <property type="entry name" value="lambda repressor-like DNA-binding domains"/>
    <property type="match status" value="1"/>
</dbReference>
<evidence type="ECO:0000313" key="3">
    <source>
        <dbReference type="EMBL" id="OWW21859.1"/>
    </source>
</evidence>
<dbReference type="GO" id="GO:0003700">
    <property type="term" value="F:DNA-binding transcription factor activity"/>
    <property type="evidence" value="ECO:0007669"/>
    <property type="project" value="TreeGrafter"/>
</dbReference>
<feature type="domain" description="HTH cro/C1-type" evidence="2">
    <location>
        <begin position="19"/>
        <end position="73"/>
    </location>
</feature>
<proteinExistence type="predicted"/>
<protein>
    <recommendedName>
        <fullName evidence="2">HTH cro/C1-type domain-containing protein</fullName>
    </recommendedName>
</protein>
<dbReference type="SUPFAM" id="SSF47413">
    <property type="entry name" value="lambda repressor-like DNA-binding domains"/>
    <property type="match status" value="1"/>
</dbReference>
<dbReference type="GO" id="GO:0005829">
    <property type="term" value="C:cytosol"/>
    <property type="evidence" value="ECO:0007669"/>
    <property type="project" value="TreeGrafter"/>
</dbReference>
<keyword evidence="4" id="KW-1185">Reference proteome</keyword>
<organism evidence="3 4">
    <name type="scientific">Noviherbaspirillum denitrificans</name>
    <dbReference type="NCBI Taxonomy" id="1968433"/>
    <lineage>
        <taxon>Bacteria</taxon>
        <taxon>Pseudomonadati</taxon>
        <taxon>Pseudomonadota</taxon>
        <taxon>Betaproteobacteria</taxon>
        <taxon>Burkholderiales</taxon>
        <taxon>Oxalobacteraceae</taxon>
        <taxon>Noviherbaspirillum</taxon>
    </lineage>
</organism>
<evidence type="ECO:0000256" key="1">
    <source>
        <dbReference type="ARBA" id="ARBA00023125"/>
    </source>
</evidence>
<gene>
    <name evidence="3" type="ORF">AYR66_22530</name>
</gene>
<evidence type="ECO:0000313" key="4">
    <source>
        <dbReference type="Proteomes" id="UP000197535"/>
    </source>
</evidence>